<proteinExistence type="predicted"/>
<dbReference type="EMBL" id="JASFZW010000002">
    <property type="protein sequence ID" value="KAK2079764.1"/>
    <property type="molecule type" value="Genomic_DNA"/>
</dbReference>
<dbReference type="InterPro" id="IPR000571">
    <property type="entry name" value="Znf_CCCH"/>
</dbReference>
<organism evidence="6 7">
    <name type="scientific">Prototheca wickerhamii</name>
    <dbReference type="NCBI Taxonomy" id="3111"/>
    <lineage>
        <taxon>Eukaryota</taxon>
        <taxon>Viridiplantae</taxon>
        <taxon>Chlorophyta</taxon>
        <taxon>core chlorophytes</taxon>
        <taxon>Trebouxiophyceae</taxon>
        <taxon>Chlorellales</taxon>
        <taxon>Chlorellaceae</taxon>
        <taxon>Prototheca</taxon>
    </lineage>
</organism>
<gene>
    <name evidence="6" type="ORF">QBZ16_002159</name>
</gene>
<feature type="zinc finger region" description="C3H1-type" evidence="4">
    <location>
        <begin position="62"/>
        <end position="90"/>
    </location>
</feature>
<evidence type="ECO:0000256" key="3">
    <source>
        <dbReference type="ARBA" id="ARBA00022833"/>
    </source>
</evidence>
<evidence type="ECO:0000256" key="4">
    <source>
        <dbReference type="PROSITE-ProRule" id="PRU00723"/>
    </source>
</evidence>
<evidence type="ECO:0000313" key="6">
    <source>
        <dbReference type="EMBL" id="KAK2079764.1"/>
    </source>
</evidence>
<sequence>MAVQVADSGYLVAKFESPCATCGKTIETGCSMFPASDCIKGDARYHHLACALEIYKTMDALLASAPVCKHWERLGVCFYRDRCVFRHPKERLEELQRIAEQQAALKAARRTTNDVRCIENRGPGKRNRVRNRFRAGTLRRWLLDGVGEDLLRRGTGVLDVAAGKGELAFEFVNLNGIPATALEPRVLQLQRHVKWLERGYYNWNAVFKAYNTMTTGPHRSPEQGPPEARLPDQLRLVVTPALSACLPALALARREGGPEASRAPAAWHEAFGAARMRAFDLRWTHKGLQPDHEAGVEEVEVAIEDKEGSESIAEQLDGVRLADGPGDDAAVPEAGTTAPASPVNLIEDAERAWQTLLGCSAVVAMHPDQATEFAVDLALALDAPFAVVPCCVYASDFPRRRLPDGRRVTSYDDFLDYLSAKDPAIQIATLPFEGKNKVVYRWCSADAQH</sequence>
<dbReference type="PANTHER" id="PTHR36971">
    <property type="entry name" value="UNNAMED PRODUCT"/>
    <property type="match status" value="1"/>
</dbReference>
<dbReference type="Proteomes" id="UP001255856">
    <property type="component" value="Unassembled WGS sequence"/>
</dbReference>
<dbReference type="SUPFAM" id="SSF90229">
    <property type="entry name" value="CCCH zinc finger"/>
    <property type="match status" value="1"/>
</dbReference>
<reference evidence="6" key="1">
    <citation type="submission" date="2021-01" db="EMBL/GenBank/DDBJ databases">
        <authorList>
            <person name="Eckstrom K.M.E."/>
        </authorList>
    </citation>
    <scope>NUCLEOTIDE SEQUENCE</scope>
    <source>
        <strain evidence="6">UVCC 0001</strain>
    </source>
</reference>
<dbReference type="PROSITE" id="PS50103">
    <property type="entry name" value="ZF_C3H1"/>
    <property type="match status" value="1"/>
</dbReference>
<evidence type="ECO:0000259" key="5">
    <source>
        <dbReference type="PROSITE" id="PS50103"/>
    </source>
</evidence>
<evidence type="ECO:0000313" key="7">
    <source>
        <dbReference type="Proteomes" id="UP001255856"/>
    </source>
</evidence>
<dbReference type="SMART" id="SM00356">
    <property type="entry name" value="ZnF_C3H1"/>
    <property type="match status" value="1"/>
</dbReference>
<comment type="caution">
    <text evidence="6">The sequence shown here is derived from an EMBL/GenBank/DDBJ whole genome shotgun (WGS) entry which is preliminary data.</text>
</comment>
<dbReference type="AlphaFoldDB" id="A0AAD9IM86"/>
<accession>A0AAD9IM86</accession>
<dbReference type="PANTHER" id="PTHR36971:SF1">
    <property type="entry name" value="METHYLTRANSFERASE DOMAIN-CONTAINING PROTEIN"/>
    <property type="match status" value="1"/>
</dbReference>
<feature type="domain" description="C3H1-type" evidence="5">
    <location>
        <begin position="62"/>
        <end position="90"/>
    </location>
</feature>
<keyword evidence="7" id="KW-1185">Reference proteome</keyword>
<evidence type="ECO:0000256" key="1">
    <source>
        <dbReference type="ARBA" id="ARBA00022723"/>
    </source>
</evidence>
<dbReference type="GO" id="GO:0008270">
    <property type="term" value="F:zinc ion binding"/>
    <property type="evidence" value="ECO:0007669"/>
    <property type="project" value="UniProtKB-KW"/>
</dbReference>
<keyword evidence="2 4" id="KW-0863">Zinc-finger</keyword>
<name>A0AAD9IM86_PROWI</name>
<evidence type="ECO:0000256" key="2">
    <source>
        <dbReference type="ARBA" id="ARBA00022771"/>
    </source>
</evidence>
<protein>
    <recommendedName>
        <fullName evidence="5">C3H1-type domain-containing protein</fullName>
    </recommendedName>
</protein>
<keyword evidence="3 4" id="KW-0862">Zinc</keyword>
<dbReference type="InterPro" id="IPR036855">
    <property type="entry name" value="Znf_CCCH_sf"/>
</dbReference>
<keyword evidence="1 4" id="KW-0479">Metal-binding</keyword>